<accession>R9KWV5</accession>
<organism evidence="3 4">
    <name type="scientific">Adlercreutzia caecimuris B7</name>
    <dbReference type="NCBI Taxonomy" id="1235794"/>
    <lineage>
        <taxon>Bacteria</taxon>
        <taxon>Bacillati</taxon>
        <taxon>Actinomycetota</taxon>
        <taxon>Coriobacteriia</taxon>
        <taxon>Eggerthellales</taxon>
        <taxon>Eggerthellaceae</taxon>
        <taxon>Adlercreutzia</taxon>
    </lineage>
</organism>
<dbReference type="Proteomes" id="UP000014204">
    <property type="component" value="Unassembled WGS sequence"/>
</dbReference>
<feature type="domain" description="DUF6591" evidence="2">
    <location>
        <begin position="1"/>
        <end position="222"/>
    </location>
</feature>
<sequence length="223" mass="24886">MLPQPSGLFGEITSDRSDHFGARIGNFTAEQFAAYIAACEETGFTENYSKSSESYVADNPEGYHLWLDYSPDHQYMSISLDAPDDAADPSSEDAGADQDSSDSAEHEAADKTSDDNEATQAEAEKPAEESSDGNTVLGEVTPDFKKAMDEYEAFFDEYLAFMEKYEKSSDMSPEMLEDFTKYMDRYSQTMDALNDIDEDSLSPADYAYYTEVMLRINKKIASL</sequence>
<dbReference type="STRING" id="1235794.C811_01174"/>
<dbReference type="HOGENOM" id="CLU_1238627_0_0_11"/>
<keyword evidence="4" id="KW-1185">Reference proteome</keyword>
<gene>
    <name evidence="3" type="ORF">C811_01174</name>
</gene>
<dbReference type="Pfam" id="PF20234">
    <property type="entry name" value="DUF6591"/>
    <property type="match status" value="1"/>
</dbReference>
<name>R9KWV5_9ACTN</name>
<protein>
    <recommendedName>
        <fullName evidence="2">DUF6591 domain-containing protein</fullName>
    </recommendedName>
</protein>
<evidence type="ECO:0000256" key="1">
    <source>
        <dbReference type="SAM" id="MobiDB-lite"/>
    </source>
</evidence>
<proteinExistence type="predicted"/>
<dbReference type="eggNOG" id="ENOG5032XAQ">
    <property type="taxonomic scope" value="Bacteria"/>
</dbReference>
<reference evidence="3 4" key="1">
    <citation type="submission" date="2013-04" db="EMBL/GenBank/DDBJ databases">
        <title>The Genome Sequence of Enterorhabdus caecimuris B7.</title>
        <authorList>
            <consortium name="The Broad Institute Genomics Platform"/>
            <consortium name="The Broad Institute Genome Sequencing Center for Infectious Disease"/>
            <person name="Earl A."/>
            <person name="Xavier R."/>
            <person name="Elson C."/>
            <person name="Duck W."/>
            <person name="Walker B."/>
            <person name="Young S."/>
            <person name="Zeng Q."/>
            <person name="Gargeya S."/>
            <person name="Fitzgerald M."/>
            <person name="Haas B."/>
            <person name="Abouelleil A."/>
            <person name="Allen A.W."/>
            <person name="Alvarado L."/>
            <person name="Arachchi H.M."/>
            <person name="Berlin A.M."/>
            <person name="Chapman S.B."/>
            <person name="Gainer-Dewar J."/>
            <person name="Goldberg J."/>
            <person name="Griggs A."/>
            <person name="Gujja S."/>
            <person name="Hansen M."/>
            <person name="Howarth C."/>
            <person name="Imamovic A."/>
            <person name="Ireland A."/>
            <person name="Larimer J."/>
            <person name="McCowan C."/>
            <person name="Murphy C."/>
            <person name="Pearson M."/>
            <person name="Poon T.W."/>
            <person name="Priest M."/>
            <person name="Roberts A."/>
            <person name="Saif S."/>
            <person name="Shea T."/>
            <person name="Sisk P."/>
            <person name="Sykes S."/>
            <person name="Wortman J."/>
            <person name="Nusbaum C."/>
            <person name="Birren B."/>
        </authorList>
    </citation>
    <scope>NUCLEOTIDE SEQUENCE [LARGE SCALE GENOMIC DNA]</scope>
    <source>
        <strain evidence="3 4">B7</strain>
    </source>
</reference>
<evidence type="ECO:0000313" key="3">
    <source>
        <dbReference type="EMBL" id="EOS50758.1"/>
    </source>
</evidence>
<feature type="compositionally biased region" description="Basic and acidic residues" evidence="1">
    <location>
        <begin position="103"/>
        <end position="114"/>
    </location>
</feature>
<evidence type="ECO:0000259" key="2">
    <source>
        <dbReference type="Pfam" id="PF20234"/>
    </source>
</evidence>
<dbReference type="AlphaFoldDB" id="R9KWV5"/>
<dbReference type="EMBL" id="ASSY01000008">
    <property type="protein sequence ID" value="EOS50758.1"/>
    <property type="molecule type" value="Genomic_DNA"/>
</dbReference>
<dbReference type="InterPro" id="IPR046526">
    <property type="entry name" value="DUF6591"/>
</dbReference>
<dbReference type="PATRIC" id="fig|1235794.3.peg.1152"/>
<feature type="region of interest" description="Disordered" evidence="1">
    <location>
        <begin position="77"/>
        <end position="138"/>
    </location>
</feature>
<evidence type="ECO:0000313" key="4">
    <source>
        <dbReference type="Proteomes" id="UP000014204"/>
    </source>
</evidence>
<feature type="compositionally biased region" description="Acidic residues" evidence="1">
    <location>
        <begin position="82"/>
        <end position="102"/>
    </location>
</feature>
<comment type="caution">
    <text evidence="3">The sequence shown here is derived from an EMBL/GenBank/DDBJ whole genome shotgun (WGS) entry which is preliminary data.</text>
</comment>